<name>A0A6G1C0F7_9ORYZ</name>
<dbReference type="OrthoDB" id="694210at2759"/>
<evidence type="ECO:0000313" key="1">
    <source>
        <dbReference type="EMBL" id="KAF0894115.1"/>
    </source>
</evidence>
<sequence>MRRGQEEAVAVANRQQWTEIKAGNIDEAAERIIDFLEDTSKETTVIYFNGWYGVGASAILKLVAKRLRSSPEKLGLDKIIHVDCSLWQSKRALQKAIAQEVELHSSVMAMFDQRDEEDDFEGLEQGARDVIPEVRTQMLEHLWTRRFLVIFHNGSGSYIDLWECGVPVIGLSGKRVLWTSQGRFCSTAVGDARSIAGLSDVAIYVLPTDRVGFDSEFLLHEEAKEVARYPGVPKPGISPEIVKECVMYYRVLRERVGSHGIDWGTYKANYWVCSGIVRSAAAWEIAQALDTNLRLDGYYRWNVSALQVPSDSLEASFFYTTGSRISPKKPKIPPT</sequence>
<organism evidence="1 2">
    <name type="scientific">Oryza meyeriana var. granulata</name>
    <dbReference type="NCBI Taxonomy" id="110450"/>
    <lineage>
        <taxon>Eukaryota</taxon>
        <taxon>Viridiplantae</taxon>
        <taxon>Streptophyta</taxon>
        <taxon>Embryophyta</taxon>
        <taxon>Tracheophyta</taxon>
        <taxon>Spermatophyta</taxon>
        <taxon>Magnoliopsida</taxon>
        <taxon>Liliopsida</taxon>
        <taxon>Poales</taxon>
        <taxon>Poaceae</taxon>
        <taxon>BOP clade</taxon>
        <taxon>Oryzoideae</taxon>
        <taxon>Oryzeae</taxon>
        <taxon>Oryzinae</taxon>
        <taxon>Oryza</taxon>
        <taxon>Oryza meyeriana</taxon>
    </lineage>
</organism>
<dbReference type="AlphaFoldDB" id="A0A6G1C0F7"/>
<accession>A0A6G1C0F7</accession>
<dbReference type="Proteomes" id="UP000479710">
    <property type="component" value="Unassembled WGS sequence"/>
</dbReference>
<protein>
    <submittedName>
        <fullName evidence="1">Uncharacterized protein</fullName>
    </submittedName>
</protein>
<proteinExistence type="predicted"/>
<reference evidence="1 2" key="1">
    <citation type="submission" date="2019-11" db="EMBL/GenBank/DDBJ databases">
        <title>Whole genome sequence of Oryza granulata.</title>
        <authorList>
            <person name="Li W."/>
        </authorList>
    </citation>
    <scope>NUCLEOTIDE SEQUENCE [LARGE SCALE GENOMIC DNA]</scope>
    <source>
        <strain evidence="2">cv. Menghai</strain>
        <tissue evidence="1">Leaf</tissue>
    </source>
</reference>
<dbReference type="EMBL" id="SPHZ02000011">
    <property type="protein sequence ID" value="KAF0894115.1"/>
    <property type="molecule type" value="Genomic_DNA"/>
</dbReference>
<keyword evidence="2" id="KW-1185">Reference proteome</keyword>
<gene>
    <name evidence="1" type="ORF">E2562_034683</name>
</gene>
<evidence type="ECO:0000313" key="2">
    <source>
        <dbReference type="Proteomes" id="UP000479710"/>
    </source>
</evidence>
<comment type="caution">
    <text evidence="1">The sequence shown here is derived from an EMBL/GenBank/DDBJ whole genome shotgun (WGS) entry which is preliminary data.</text>
</comment>